<gene>
    <name evidence="1" type="primary">CML1</name>
    <name evidence="1" type="ORF">SNAT2548_LOCUS10657</name>
</gene>
<keyword evidence="2" id="KW-1185">Reference proteome</keyword>
<dbReference type="EMBL" id="CAJNDS010000890">
    <property type="protein sequence ID" value="CAE7239616.1"/>
    <property type="molecule type" value="Genomic_DNA"/>
</dbReference>
<evidence type="ECO:0000313" key="1">
    <source>
        <dbReference type="EMBL" id="CAE7239616.1"/>
    </source>
</evidence>
<reference evidence="1" key="1">
    <citation type="submission" date="2021-02" db="EMBL/GenBank/DDBJ databases">
        <authorList>
            <person name="Dougan E. K."/>
            <person name="Rhodes N."/>
            <person name="Thang M."/>
            <person name="Chan C."/>
        </authorList>
    </citation>
    <scope>NUCLEOTIDE SEQUENCE</scope>
</reference>
<accession>A0A812L1E0</accession>
<dbReference type="Proteomes" id="UP000604046">
    <property type="component" value="Unassembled WGS sequence"/>
</dbReference>
<sequence length="291" mass="32758">MAPSIQLVSQDPRIWVTDDSVSAEFLQSVDDAFKSENRHVVEKHSGRKIVARNLDFEKDDLWQELFQRISDICGLEGAVPHHRNFMVTEVYGSGQDAHVDHANVDDVAAGDPIDFLDMTRQSPSNSDPRRVVPTISIILYFNSVGGIRFPYADGMQTIAGKRGRMILFENYQDERRPLHKTSATHYGIYFEQVPKRLLVLGVLANETPPMNGSAKPTKGLIYCAGTERDPLFHDNPSYDVYKYSPPPAAKADLIITLDVSSKKETCTVLGRNMAGEEVYNLPYLLYPPFFF</sequence>
<name>A0A812L1E0_9DINO</name>
<protein>
    <submittedName>
        <fullName evidence="1">CML1 protein</fullName>
    </submittedName>
</protein>
<organism evidence="1 2">
    <name type="scientific">Symbiodinium natans</name>
    <dbReference type="NCBI Taxonomy" id="878477"/>
    <lineage>
        <taxon>Eukaryota</taxon>
        <taxon>Sar</taxon>
        <taxon>Alveolata</taxon>
        <taxon>Dinophyceae</taxon>
        <taxon>Suessiales</taxon>
        <taxon>Symbiodiniaceae</taxon>
        <taxon>Symbiodinium</taxon>
    </lineage>
</organism>
<dbReference type="Gene3D" id="2.60.120.620">
    <property type="entry name" value="q2cbj1_9rhob like domain"/>
    <property type="match status" value="1"/>
</dbReference>
<dbReference type="AlphaFoldDB" id="A0A812L1E0"/>
<dbReference type="OrthoDB" id="409573at2759"/>
<comment type="caution">
    <text evidence="1">The sequence shown here is derived from an EMBL/GenBank/DDBJ whole genome shotgun (WGS) entry which is preliminary data.</text>
</comment>
<proteinExistence type="predicted"/>
<evidence type="ECO:0000313" key="2">
    <source>
        <dbReference type="Proteomes" id="UP000604046"/>
    </source>
</evidence>